<evidence type="ECO:0000313" key="2">
    <source>
        <dbReference type="Proteomes" id="UP000738431"/>
    </source>
</evidence>
<gene>
    <name evidence="1" type="ORF">K1X11_018135</name>
</gene>
<dbReference type="RefSeq" id="WP_221030574.1">
    <property type="nucleotide sequence ID" value="NZ_CP139781.1"/>
</dbReference>
<sequence length="97" mass="10764">MKTTFNLPDELLTASKTAAAQRGTTLVAFVESALRRELRSSCDTVNPDPNRFERNELGFLVIKSRPTDQPMTSESIRALQEVHGQEEFARATGDPAQ</sequence>
<organism evidence="1 2">
    <name type="scientific">Actomonas aquatica</name>
    <dbReference type="NCBI Taxonomy" id="2866162"/>
    <lineage>
        <taxon>Bacteria</taxon>
        <taxon>Pseudomonadati</taxon>
        <taxon>Verrucomicrobiota</taxon>
        <taxon>Opitutia</taxon>
        <taxon>Opitutales</taxon>
        <taxon>Opitutaceae</taxon>
        <taxon>Actomonas</taxon>
    </lineage>
</organism>
<protein>
    <recommendedName>
        <fullName evidence="3">CopG family transcriptional regulator</fullName>
    </recommendedName>
</protein>
<reference evidence="1 2" key="1">
    <citation type="submission" date="2023-12" db="EMBL/GenBank/DDBJ databases">
        <title>Description of an unclassified Opitutus bacterium of Verrucomicrobiota.</title>
        <authorList>
            <person name="Zhang D.-F."/>
        </authorList>
    </citation>
    <scope>NUCLEOTIDE SEQUENCE [LARGE SCALE GENOMIC DNA]</scope>
    <source>
        <strain evidence="1 2">WL0086</strain>
    </source>
</reference>
<accession>A0ABZ1C5E2</accession>
<evidence type="ECO:0000313" key="1">
    <source>
        <dbReference type="EMBL" id="WRQ86736.1"/>
    </source>
</evidence>
<name>A0ABZ1C5E2_9BACT</name>
<evidence type="ECO:0008006" key="3">
    <source>
        <dbReference type="Google" id="ProtNLM"/>
    </source>
</evidence>
<dbReference type="Proteomes" id="UP000738431">
    <property type="component" value="Chromosome"/>
</dbReference>
<dbReference type="EMBL" id="CP139781">
    <property type="protein sequence ID" value="WRQ86736.1"/>
    <property type="molecule type" value="Genomic_DNA"/>
</dbReference>
<keyword evidence="2" id="KW-1185">Reference proteome</keyword>
<proteinExistence type="predicted"/>